<dbReference type="GO" id="GO:0006103">
    <property type="term" value="P:2-oxoglutarate metabolic process"/>
    <property type="evidence" value="ECO:0007669"/>
    <property type="project" value="TreeGrafter"/>
</dbReference>
<dbReference type="Gene3D" id="2.40.50.100">
    <property type="match status" value="1"/>
</dbReference>
<keyword evidence="10 11" id="KW-0676">Redox-active center</keyword>
<evidence type="ECO:0000256" key="7">
    <source>
        <dbReference type="ARBA" id="ARBA00023002"/>
    </source>
</evidence>
<comment type="caution">
    <text evidence="13">The sequence shown here is derived from an EMBL/GenBank/DDBJ whole genome shotgun (WGS) entry which is preliminary data.</text>
</comment>
<evidence type="ECO:0000256" key="2">
    <source>
        <dbReference type="ARBA" id="ARBA00016961"/>
    </source>
</evidence>
<dbReference type="PANTHER" id="PTHR22912:SF217">
    <property type="entry name" value="DIHYDROLIPOYL DEHYDROGENASE"/>
    <property type="match status" value="1"/>
</dbReference>
<proteinExistence type="inferred from homology"/>
<evidence type="ECO:0000313" key="13">
    <source>
        <dbReference type="EMBL" id="GKX27904.1"/>
    </source>
</evidence>
<dbReference type="PROSITE" id="PS00076">
    <property type="entry name" value="PYRIDINE_REDOX_1"/>
    <property type="match status" value="1"/>
</dbReference>
<dbReference type="RefSeq" id="WP_281811667.1">
    <property type="nucleotide sequence ID" value="NZ_BRLB01000001.1"/>
</dbReference>
<dbReference type="SUPFAM" id="SSF55424">
    <property type="entry name" value="FAD/NAD-linked reductases, dimerisation (C-terminal) domain"/>
    <property type="match status" value="1"/>
</dbReference>
<dbReference type="InterPro" id="IPR016156">
    <property type="entry name" value="FAD/NAD-linked_Rdtase_dimer_sf"/>
</dbReference>
<organism evidence="13 14">
    <name type="scientific">Vallitalea longa</name>
    <dbReference type="NCBI Taxonomy" id="2936439"/>
    <lineage>
        <taxon>Bacteria</taxon>
        <taxon>Bacillati</taxon>
        <taxon>Bacillota</taxon>
        <taxon>Clostridia</taxon>
        <taxon>Lachnospirales</taxon>
        <taxon>Vallitaleaceae</taxon>
        <taxon>Vallitalea</taxon>
    </lineage>
</organism>
<dbReference type="PRINTS" id="PR00368">
    <property type="entry name" value="FADPNR"/>
</dbReference>
<dbReference type="InterPro" id="IPR000089">
    <property type="entry name" value="Biotin_lipoyl"/>
</dbReference>
<comment type="similarity">
    <text evidence="1 11">Belongs to the class-I pyridine nucleotide-disulfide oxidoreductase family.</text>
</comment>
<dbReference type="GO" id="GO:0050660">
    <property type="term" value="F:flavin adenine dinucleotide binding"/>
    <property type="evidence" value="ECO:0007669"/>
    <property type="project" value="InterPro"/>
</dbReference>
<keyword evidence="7 11" id="KW-0560">Oxidoreductase</keyword>
<evidence type="ECO:0000256" key="8">
    <source>
        <dbReference type="ARBA" id="ARBA00023027"/>
    </source>
</evidence>
<name>A0A9W6DES9_9FIRM</name>
<evidence type="ECO:0000256" key="5">
    <source>
        <dbReference type="ARBA" id="ARBA00022823"/>
    </source>
</evidence>
<comment type="cofactor">
    <cofactor evidence="11">
        <name>FAD</name>
        <dbReference type="ChEBI" id="CHEBI:57692"/>
    </cofactor>
    <text evidence="11">Binds 1 FAD per subunit.</text>
</comment>
<dbReference type="FunFam" id="3.30.390.30:FF:000001">
    <property type="entry name" value="Dihydrolipoyl dehydrogenase"/>
    <property type="match status" value="1"/>
</dbReference>
<dbReference type="InterPro" id="IPR050151">
    <property type="entry name" value="Class-I_Pyr_Nuc-Dis_Oxidored"/>
</dbReference>
<dbReference type="PROSITE" id="PS00189">
    <property type="entry name" value="LIPOYL"/>
    <property type="match status" value="1"/>
</dbReference>
<dbReference type="Pfam" id="PF07992">
    <property type="entry name" value="Pyr_redox_2"/>
    <property type="match status" value="1"/>
</dbReference>
<keyword evidence="14" id="KW-1185">Reference proteome</keyword>
<keyword evidence="3" id="KW-0963">Cytoplasm</keyword>
<feature type="domain" description="Lipoyl-binding" evidence="12">
    <location>
        <begin position="2"/>
        <end position="77"/>
    </location>
</feature>
<dbReference type="AlphaFoldDB" id="A0A9W6DES9"/>
<dbReference type="PANTHER" id="PTHR22912">
    <property type="entry name" value="DISULFIDE OXIDOREDUCTASE"/>
    <property type="match status" value="1"/>
</dbReference>
<gene>
    <name evidence="13" type="primary">pdhD1_1</name>
    <name evidence="13" type="ORF">SH1V18_03840</name>
</gene>
<dbReference type="PRINTS" id="PR00411">
    <property type="entry name" value="PNDRDTASEI"/>
</dbReference>
<keyword evidence="6 11" id="KW-0274">FAD</keyword>
<evidence type="ECO:0000256" key="3">
    <source>
        <dbReference type="ARBA" id="ARBA00022490"/>
    </source>
</evidence>
<evidence type="ECO:0000256" key="10">
    <source>
        <dbReference type="ARBA" id="ARBA00023284"/>
    </source>
</evidence>
<dbReference type="InterPro" id="IPR023753">
    <property type="entry name" value="FAD/NAD-binding_dom"/>
</dbReference>
<dbReference type="InterPro" id="IPR003016">
    <property type="entry name" value="2-oxoA_DH_lipoyl-BS"/>
</dbReference>
<dbReference type="CDD" id="cd06849">
    <property type="entry name" value="lipoyl_domain"/>
    <property type="match status" value="1"/>
</dbReference>
<dbReference type="InterPro" id="IPR006258">
    <property type="entry name" value="Lipoamide_DH"/>
</dbReference>
<evidence type="ECO:0000313" key="14">
    <source>
        <dbReference type="Proteomes" id="UP001144256"/>
    </source>
</evidence>
<dbReference type="EMBL" id="BRLB01000001">
    <property type="protein sequence ID" value="GKX27904.1"/>
    <property type="molecule type" value="Genomic_DNA"/>
</dbReference>
<sequence>MDIEVKLDKLSGHAKDGKIGKIHKTIGDQVTTEDILFNIESKKGNMPIKASTNGILKNILVEEGQSVEIGTSLAVIDGEPIKEVTKENTNKKNISNGANISKTPKSNFSYFGGLLKPEKLKLQSDITIIGGGPGGYVAAIQAAKLGAKVILIEKDKVGGTCLNYGCIPTKAIVRSSEVYRDLKNHNEYGLHADNISVDMKKVIERKSNIVDQLVNGIEYLLDKNNVKVIKGTGKILDANSVFVKSNKQEITVTTKNIIIATGSKTSMIPIKGIDLDNVITSKEALELNDLPDKLIIVGGGIIGMEFAFIYSSFGVDVSVVEFLENTLLACDKDVCDEINSIAKDSGIKLYTSSKVESIIKSEDGKCIVSFTENNTSKFITGDKVLMAVGRQPSYKNIGLENIDIKLDSKTRGIKVNNKMQTNIPNIYAIGDVTNIIQLAHVASHQGIVAVKNILGIETDMDYTVIPSAIFTNPEIAMVGVSERTAQEDGLDIEIGKFPFAANGKALTLGESNGFVKIIKEKPTGKIIGGSIIGPHATDLIAEITLAIKNGLTTKDVMETIHAHPTTAESIHEAVLATEGGALHFSE</sequence>
<reference evidence="13" key="1">
    <citation type="submission" date="2022-06" db="EMBL/GenBank/DDBJ databases">
        <title>Vallitalea longa sp. nov., an anaerobic bacterium isolated from marine sediment.</title>
        <authorList>
            <person name="Hirano S."/>
            <person name="Terahara T."/>
            <person name="Mori K."/>
            <person name="Hamada M."/>
            <person name="Matsumoto R."/>
            <person name="Kobayashi T."/>
        </authorList>
    </citation>
    <scope>NUCLEOTIDE SEQUENCE</scope>
    <source>
        <strain evidence="13">SH18-1</strain>
    </source>
</reference>
<evidence type="ECO:0000256" key="6">
    <source>
        <dbReference type="ARBA" id="ARBA00022827"/>
    </source>
</evidence>
<dbReference type="SUPFAM" id="SSF51230">
    <property type="entry name" value="Single hybrid motif"/>
    <property type="match status" value="1"/>
</dbReference>
<keyword evidence="5" id="KW-0450">Lipoyl</keyword>
<dbReference type="InterPro" id="IPR036188">
    <property type="entry name" value="FAD/NAD-bd_sf"/>
</dbReference>
<keyword evidence="4 11" id="KW-0285">Flavoprotein</keyword>
<dbReference type="NCBIfam" id="TIGR01350">
    <property type="entry name" value="lipoamide_DH"/>
    <property type="match status" value="1"/>
</dbReference>
<dbReference type="Pfam" id="PF00364">
    <property type="entry name" value="Biotin_lipoyl"/>
    <property type="match status" value="1"/>
</dbReference>
<evidence type="ECO:0000259" key="12">
    <source>
        <dbReference type="PROSITE" id="PS50968"/>
    </source>
</evidence>
<comment type="miscellaneous">
    <text evidence="11">The active site is a redox-active disulfide bond.</text>
</comment>
<dbReference type="InterPro" id="IPR011053">
    <property type="entry name" value="Single_hybrid_motif"/>
</dbReference>
<keyword evidence="8 11" id="KW-0520">NAD</keyword>
<dbReference type="InterPro" id="IPR004099">
    <property type="entry name" value="Pyr_nucl-diS_OxRdtase_dimer"/>
</dbReference>
<dbReference type="SUPFAM" id="SSF51905">
    <property type="entry name" value="FAD/NAD(P)-binding domain"/>
    <property type="match status" value="1"/>
</dbReference>
<dbReference type="PROSITE" id="PS50968">
    <property type="entry name" value="BIOTINYL_LIPOYL"/>
    <property type="match status" value="1"/>
</dbReference>
<dbReference type="Pfam" id="PF02852">
    <property type="entry name" value="Pyr_redox_dim"/>
    <property type="match status" value="1"/>
</dbReference>
<dbReference type="InterPro" id="IPR012999">
    <property type="entry name" value="Pyr_OxRdtase_I_AS"/>
</dbReference>
<protein>
    <recommendedName>
        <fullName evidence="2 11">Dihydrolipoyl dehydrogenase</fullName>
        <ecNumber evidence="11">1.8.1.4</ecNumber>
    </recommendedName>
</protein>
<dbReference type="Gene3D" id="3.30.390.30">
    <property type="match status" value="1"/>
</dbReference>
<evidence type="ECO:0000256" key="4">
    <source>
        <dbReference type="ARBA" id="ARBA00022630"/>
    </source>
</evidence>
<accession>A0A9W6DES9</accession>
<evidence type="ECO:0000256" key="1">
    <source>
        <dbReference type="ARBA" id="ARBA00007532"/>
    </source>
</evidence>
<dbReference type="Proteomes" id="UP001144256">
    <property type="component" value="Unassembled WGS sequence"/>
</dbReference>
<comment type="catalytic activity">
    <reaction evidence="11">
        <text>N(6)-[(R)-dihydrolipoyl]-L-lysyl-[protein] + NAD(+) = N(6)-[(R)-lipoyl]-L-lysyl-[protein] + NADH + H(+)</text>
        <dbReference type="Rhea" id="RHEA:15045"/>
        <dbReference type="Rhea" id="RHEA-COMP:10474"/>
        <dbReference type="Rhea" id="RHEA-COMP:10475"/>
        <dbReference type="ChEBI" id="CHEBI:15378"/>
        <dbReference type="ChEBI" id="CHEBI:57540"/>
        <dbReference type="ChEBI" id="CHEBI:57945"/>
        <dbReference type="ChEBI" id="CHEBI:83099"/>
        <dbReference type="ChEBI" id="CHEBI:83100"/>
        <dbReference type="EC" id="1.8.1.4"/>
    </reaction>
</comment>
<evidence type="ECO:0000256" key="11">
    <source>
        <dbReference type="RuleBase" id="RU003692"/>
    </source>
</evidence>
<dbReference type="Gene3D" id="3.50.50.60">
    <property type="entry name" value="FAD/NAD(P)-binding domain"/>
    <property type="match status" value="2"/>
</dbReference>
<evidence type="ECO:0000256" key="9">
    <source>
        <dbReference type="ARBA" id="ARBA00023157"/>
    </source>
</evidence>
<dbReference type="EC" id="1.8.1.4" evidence="11"/>
<keyword evidence="9" id="KW-1015">Disulfide bond</keyword>
<dbReference type="GO" id="GO:0004148">
    <property type="term" value="F:dihydrolipoyl dehydrogenase (NADH) activity"/>
    <property type="evidence" value="ECO:0007669"/>
    <property type="project" value="UniProtKB-EC"/>
</dbReference>